<dbReference type="AlphaFoldDB" id="A0A545AEA9"/>
<evidence type="ECO:0000259" key="3">
    <source>
        <dbReference type="PROSITE" id="PS50977"/>
    </source>
</evidence>
<dbReference type="Gene3D" id="1.10.357.10">
    <property type="entry name" value="Tetracycline Repressor, domain 2"/>
    <property type="match status" value="1"/>
</dbReference>
<organism evidence="4 5">
    <name type="scientific">Cryptosporangium phraense</name>
    <dbReference type="NCBI Taxonomy" id="2593070"/>
    <lineage>
        <taxon>Bacteria</taxon>
        <taxon>Bacillati</taxon>
        <taxon>Actinomycetota</taxon>
        <taxon>Actinomycetes</taxon>
        <taxon>Cryptosporangiales</taxon>
        <taxon>Cryptosporangiaceae</taxon>
        <taxon>Cryptosporangium</taxon>
    </lineage>
</organism>
<feature type="domain" description="HTH tetR-type" evidence="3">
    <location>
        <begin position="10"/>
        <end position="70"/>
    </location>
</feature>
<dbReference type="PANTHER" id="PTHR43479:SF11">
    <property type="entry name" value="ACREF_ENVCD OPERON REPRESSOR-RELATED"/>
    <property type="match status" value="1"/>
</dbReference>
<proteinExistence type="predicted"/>
<protein>
    <submittedName>
        <fullName evidence="4">TetR/AcrR family transcriptional regulator</fullName>
    </submittedName>
</protein>
<reference evidence="4 5" key="1">
    <citation type="submission" date="2019-07" db="EMBL/GenBank/DDBJ databases">
        <title>Cryptosporangium phraense sp. nov., isolated from plant litter.</title>
        <authorList>
            <person name="Suriyachadkun C."/>
        </authorList>
    </citation>
    <scope>NUCLEOTIDE SEQUENCE [LARGE SCALE GENOMIC DNA]</scope>
    <source>
        <strain evidence="4 5">A-T 5661</strain>
    </source>
</reference>
<dbReference type="PROSITE" id="PS50977">
    <property type="entry name" value="HTH_TETR_2"/>
    <property type="match status" value="1"/>
</dbReference>
<dbReference type="InterPro" id="IPR001647">
    <property type="entry name" value="HTH_TetR"/>
</dbReference>
<dbReference type="EMBL" id="VIRS01000065">
    <property type="protein sequence ID" value="TQS39600.1"/>
    <property type="molecule type" value="Genomic_DNA"/>
</dbReference>
<dbReference type="OrthoDB" id="3193022at2"/>
<feature type="DNA-binding region" description="H-T-H motif" evidence="2">
    <location>
        <begin position="33"/>
        <end position="52"/>
    </location>
</feature>
<comment type="caution">
    <text evidence="4">The sequence shown here is derived from an EMBL/GenBank/DDBJ whole genome shotgun (WGS) entry which is preliminary data.</text>
</comment>
<evidence type="ECO:0000256" key="1">
    <source>
        <dbReference type="ARBA" id="ARBA00023125"/>
    </source>
</evidence>
<gene>
    <name evidence="4" type="ORF">FL583_39205</name>
</gene>
<dbReference type="InParanoid" id="A0A545AEA9"/>
<dbReference type="InterPro" id="IPR009057">
    <property type="entry name" value="Homeodomain-like_sf"/>
</dbReference>
<keyword evidence="5" id="KW-1185">Reference proteome</keyword>
<sequence>MVGNTDPRAVRTREKLVAAFHDAVRTQDPATMTVAALTRAAGVNRTSFYTHFESPEDLAVHALGELFDVVANADIVLRSEHAVTPADASRRALVDIVRFVDERRTSYANLLGPGAAPAVKQAITAAYVERAVEALSRHPNRPPHADPLLTAHFLAGGVLGVLGTWLATPDPQHSLDDLVDALVQCLPAWINR</sequence>
<evidence type="ECO:0000313" key="5">
    <source>
        <dbReference type="Proteomes" id="UP000317982"/>
    </source>
</evidence>
<evidence type="ECO:0000256" key="2">
    <source>
        <dbReference type="PROSITE-ProRule" id="PRU00335"/>
    </source>
</evidence>
<evidence type="ECO:0000313" key="4">
    <source>
        <dbReference type="EMBL" id="TQS39600.1"/>
    </source>
</evidence>
<dbReference type="GO" id="GO:0003677">
    <property type="term" value="F:DNA binding"/>
    <property type="evidence" value="ECO:0007669"/>
    <property type="project" value="UniProtKB-UniRule"/>
</dbReference>
<keyword evidence="1 2" id="KW-0238">DNA-binding</keyword>
<dbReference type="InterPro" id="IPR050624">
    <property type="entry name" value="HTH-type_Tx_Regulator"/>
</dbReference>
<accession>A0A545AEA9</accession>
<name>A0A545AEA9_9ACTN</name>
<dbReference type="PANTHER" id="PTHR43479">
    <property type="entry name" value="ACREF/ENVCD OPERON REPRESSOR-RELATED"/>
    <property type="match status" value="1"/>
</dbReference>
<dbReference type="SUPFAM" id="SSF46689">
    <property type="entry name" value="Homeodomain-like"/>
    <property type="match status" value="1"/>
</dbReference>
<dbReference type="Proteomes" id="UP000317982">
    <property type="component" value="Unassembled WGS sequence"/>
</dbReference>